<dbReference type="AlphaFoldDB" id="A0A7X1XYC8"/>
<sequence length="94" mass="9913">MQLHIDVDATKTIALIESMRADLAALKQIPEFPVDELLRLGDGLLSHLAVGGGCATVVACDGRLVVQVVGVLEVFAAALAALKLYVHAVLPQRL</sequence>
<protein>
    <submittedName>
        <fullName evidence="1">Uncharacterized protein</fullName>
    </submittedName>
</protein>
<comment type="caution">
    <text evidence="1">The sequence shown here is derived from an EMBL/GenBank/DDBJ whole genome shotgun (WGS) entry which is preliminary data.</text>
</comment>
<proteinExistence type="predicted"/>
<reference evidence="1 2" key="1">
    <citation type="submission" date="2019-10" db="EMBL/GenBank/DDBJ databases">
        <title>Evaluation of single-gene subtyping targets for Pseudomonas.</title>
        <authorList>
            <person name="Reichler S.J."/>
            <person name="Orsi R.H."/>
            <person name="Wiedmann M."/>
            <person name="Martin N.H."/>
            <person name="Murphy S.I."/>
        </authorList>
    </citation>
    <scope>NUCLEOTIDE SEQUENCE [LARGE SCALE GENOMIC DNA]</scope>
    <source>
        <strain evidence="1 2">FSL R10-1984</strain>
    </source>
</reference>
<evidence type="ECO:0000313" key="2">
    <source>
        <dbReference type="Proteomes" id="UP000437970"/>
    </source>
</evidence>
<name>A0A7X1XYC8_9PSED</name>
<dbReference type="Proteomes" id="UP000437970">
    <property type="component" value="Unassembled WGS sequence"/>
</dbReference>
<dbReference type="EMBL" id="WIVW01000013">
    <property type="protein sequence ID" value="MQU27247.1"/>
    <property type="molecule type" value="Genomic_DNA"/>
</dbReference>
<gene>
    <name evidence="1" type="ORF">GHO29_12195</name>
</gene>
<evidence type="ECO:0000313" key="1">
    <source>
        <dbReference type="EMBL" id="MQU27247.1"/>
    </source>
</evidence>
<organism evidence="1 2">
    <name type="scientific">Pseudomonas helleri</name>
    <dbReference type="NCBI Taxonomy" id="1608996"/>
    <lineage>
        <taxon>Bacteria</taxon>
        <taxon>Pseudomonadati</taxon>
        <taxon>Pseudomonadota</taxon>
        <taxon>Gammaproteobacteria</taxon>
        <taxon>Pseudomonadales</taxon>
        <taxon>Pseudomonadaceae</taxon>
        <taxon>Pseudomonas</taxon>
    </lineage>
</organism>
<accession>A0A7X1XYC8</accession>